<sequence>MHISIPDATKKRFHAACAIRGLKMSQVVAELIEQWLEVNDFSVSTVKFDESMTKDKLSS</sequence>
<evidence type="ECO:0000313" key="2">
    <source>
        <dbReference type="Proteomes" id="UP000667802"/>
    </source>
</evidence>
<organism evidence="1 2">
    <name type="scientific">Aetokthonos hydrillicola Thurmond2011</name>
    <dbReference type="NCBI Taxonomy" id="2712845"/>
    <lineage>
        <taxon>Bacteria</taxon>
        <taxon>Bacillati</taxon>
        <taxon>Cyanobacteriota</taxon>
        <taxon>Cyanophyceae</taxon>
        <taxon>Nostocales</taxon>
        <taxon>Hapalosiphonaceae</taxon>
        <taxon>Aetokthonos</taxon>
    </lineage>
</organism>
<evidence type="ECO:0000313" key="1">
    <source>
        <dbReference type="EMBL" id="MDR9898779.1"/>
    </source>
</evidence>
<dbReference type="RefSeq" id="WP_208342677.1">
    <property type="nucleotide sequence ID" value="NZ_CAWQFN010000179.1"/>
</dbReference>
<dbReference type="Proteomes" id="UP000667802">
    <property type="component" value="Unassembled WGS sequence"/>
</dbReference>
<proteinExistence type="predicted"/>
<dbReference type="SUPFAM" id="SSF47598">
    <property type="entry name" value="Ribbon-helix-helix"/>
    <property type="match status" value="1"/>
</dbReference>
<dbReference type="InterPro" id="IPR015354">
    <property type="entry name" value="DNA_partition_ParG"/>
</dbReference>
<dbReference type="AlphaFoldDB" id="A0AAP5IEA4"/>
<dbReference type="Gene3D" id="1.10.1220.10">
    <property type="entry name" value="Met repressor-like"/>
    <property type="match status" value="1"/>
</dbReference>
<gene>
    <name evidence="1" type="ORF">G7B40_030095</name>
</gene>
<keyword evidence="2" id="KW-1185">Reference proteome</keyword>
<dbReference type="EMBL" id="JAALHA020000020">
    <property type="protein sequence ID" value="MDR9898779.1"/>
    <property type="molecule type" value="Genomic_DNA"/>
</dbReference>
<dbReference type="InterPro" id="IPR010985">
    <property type="entry name" value="Ribbon_hlx_hlx"/>
</dbReference>
<dbReference type="InterPro" id="IPR013321">
    <property type="entry name" value="Arc_rbn_hlx_hlx"/>
</dbReference>
<dbReference type="GO" id="GO:0006355">
    <property type="term" value="P:regulation of DNA-templated transcription"/>
    <property type="evidence" value="ECO:0007669"/>
    <property type="project" value="InterPro"/>
</dbReference>
<accession>A0AAP5IEA4</accession>
<reference evidence="2" key="1">
    <citation type="journal article" date="2021" name="Science">
        <title>Hunting the eagle killer: A cyanobacterial neurotoxin causes vacuolar myelinopathy.</title>
        <authorList>
            <person name="Breinlinger S."/>
            <person name="Phillips T.J."/>
            <person name="Haram B.N."/>
            <person name="Mares J."/>
            <person name="Martinez Yerena J.A."/>
            <person name="Hrouzek P."/>
            <person name="Sobotka R."/>
            <person name="Henderson W.M."/>
            <person name="Schmieder P."/>
            <person name="Williams S.M."/>
            <person name="Lauderdale J.D."/>
            <person name="Wilde H.D."/>
            <person name="Gerrin W."/>
            <person name="Kust A."/>
            <person name="Washington J.W."/>
            <person name="Wagner C."/>
            <person name="Geier B."/>
            <person name="Liebeke M."/>
            <person name="Enke H."/>
            <person name="Niedermeyer T.H.J."/>
            <person name="Wilde S.B."/>
        </authorList>
    </citation>
    <scope>NUCLEOTIDE SEQUENCE [LARGE SCALE GENOMIC DNA]</scope>
    <source>
        <strain evidence="2">Thurmond2011</strain>
    </source>
</reference>
<dbReference type="Pfam" id="PF09274">
    <property type="entry name" value="ParG"/>
    <property type="match status" value="1"/>
</dbReference>
<evidence type="ECO:0008006" key="3">
    <source>
        <dbReference type="Google" id="ProtNLM"/>
    </source>
</evidence>
<protein>
    <recommendedName>
        <fullName evidence="3">ParG</fullName>
    </recommendedName>
</protein>
<name>A0AAP5IEA4_9CYAN</name>
<comment type="caution">
    <text evidence="1">The sequence shown here is derived from an EMBL/GenBank/DDBJ whole genome shotgun (WGS) entry which is preliminary data.</text>
</comment>